<dbReference type="InterPro" id="IPR001163">
    <property type="entry name" value="Sm_dom_euk/arc"/>
</dbReference>
<dbReference type="Pfam" id="PF01423">
    <property type="entry name" value="LSM"/>
    <property type="match status" value="1"/>
</dbReference>
<feature type="region of interest" description="Disordered" evidence="1">
    <location>
        <begin position="69"/>
        <end position="88"/>
    </location>
</feature>
<dbReference type="InterPro" id="IPR039267">
    <property type="entry name" value="Lsm11"/>
</dbReference>
<dbReference type="Proteomes" id="UP001154078">
    <property type="component" value="Chromosome 6"/>
</dbReference>
<feature type="compositionally biased region" description="Basic and acidic residues" evidence="1">
    <location>
        <begin position="69"/>
        <end position="80"/>
    </location>
</feature>
<evidence type="ECO:0000313" key="3">
    <source>
        <dbReference type="EMBL" id="CAH0559509.1"/>
    </source>
</evidence>
<dbReference type="GO" id="GO:0071209">
    <property type="term" value="F:U7 snRNA binding"/>
    <property type="evidence" value="ECO:0007669"/>
    <property type="project" value="InterPro"/>
</dbReference>
<gene>
    <name evidence="3" type="ORF">MELIAE_LOCUS9593</name>
</gene>
<evidence type="ECO:0000313" key="4">
    <source>
        <dbReference type="Proteomes" id="UP001154078"/>
    </source>
</evidence>
<dbReference type="Gene3D" id="2.30.30.100">
    <property type="match status" value="1"/>
</dbReference>
<evidence type="ECO:0000259" key="2">
    <source>
        <dbReference type="SMART" id="SM00651"/>
    </source>
</evidence>
<proteinExistence type="predicted"/>
<reference evidence="3" key="1">
    <citation type="submission" date="2021-12" db="EMBL/GenBank/DDBJ databases">
        <authorList>
            <person name="King R."/>
        </authorList>
    </citation>
    <scope>NUCLEOTIDE SEQUENCE</scope>
</reference>
<sequence length="254" mass="29203">MAASDQCGAEKAVKSDILDPRLDFFSEKFDPLLALATPNLKIPVPTAKCHDNIGKLKCVLEERDGDKQKPAVARKRDVRPEAGSSKSFVESGRRFLPHQMPIKSTTVKIRNNIFTRMENMEGPLSLLKKCMDERIKTKIWTRHGFGLRGYCIAYIVAFDKHWNLALEDVTEVWTKSIKHKVPANLDDLDKKRRFRVEARPPKVEVLKTTKKFQVCKRHLDQVMMRGEHVVTICLLKDEVDLDMLLFLKQLHLKG</sequence>
<dbReference type="SUPFAM" id="SSF50182">
    <property type="entry name" value="Sm-like ribonucleoproteins"/>
    <property type="match status" value="1"/>
</dbReference>
<keyword evidence="4" id="KW-1185">Reference proteome</keyword>
<dbReference type="SMART" id="SM00651">
    <property type="entry name" value="Sm"/>
    <property type="match status" value="1"/>
</dbReference>
<dbReference type="PANTHER" id="PTHR21415">
    <property type="entry name" value="U7 SNRNA-ASSOCIATED SM-LIKE PROTEIN LSM11"/>
    <property type="match status" value="1"/>
</dbReference>
<name>A0A9P0BDB2_BRAAE</name>
<organism evidence="3 4">
    <name type="scientific">Brassicogethes aeneus</name>
    <name type="common">Rape pollen beetle</name>
    <name type="synonym">Meligethes aeneus</name>
    <dbReference type="NCBI Taxonomy" id="1431903"/>
    <lineage>
        <taxon>Eukaryota</taxon>
        <taxon>Metazoa</taxon>
        <taxon>Ecdysozoa</taxon>
        <taxon>Arthropoda</taxon>
        <taxon>Hexapoda</taxon>
        <taxon>Insecta</taxon>
        <taxon>Pterygota</taxon>
        <taxon>Neoptera</taxon>
        <taxon>Endopterygota</taxon>
        <taxon>Coleoptera</taxon>
        <taxon>Polyphaga</taxon>
        <taxon>Cucujiformia</taxon>
        <taxon>Nitidulidae</taxon>
        <taxon>Meligethinae</taxon>
        <taxon>Brassicogethes</taxon>
    </lineage>
</organism>
<dbReference type="GO" id="GO:0005683">
    <property type="term" value="C:U7 snRNP"/>
    <property type="evidence" value="ECO:0007669"/>
    <property type="project" value="TreeGrafter"/>
</dbReference>
<dbReference type="PANTHER" id="PTHR21415:SF1">
    <property type="entry name" value="U7 SNRNA-ASSOCIATED SM-LIKE PROTEIN LSM11"/>
    <property type="match status" value="1"/>
</dbReference>
<dbReference type="OrthoDB" id="10002367at2759"/>
<dbReference type="EMBL" id="OV121137">
    <property type="protein sequence ID" value="CAH0559509.1"/>
    <property type="molecule type" value="Genomic_DNA"/>
</dbReference>
<dbReference type="GO" id="GO:0006398">
    <property type="term" value="P:mRNA 3'-end processing by stem-loop binding and cleavage"/>
    <property type="evidence" value="ECO:0007669"/>
    <property type="project" value="TreeGrafter"/>
</dbReference>
<protein>
    <recommendedName>
        <fullName evidence="2">Sm domain-containing protein</fullName>
    </recommendedName>
</protein>
<accession>A0A9P0BDB2</accession>
<dbReference type="AlphaFoldDB" id="A0A9P0BDB2"/>
<feature type="domain" description="Sm" evidence="2">
    <location>
        <begin position="125"/>
        <end position="234"/>
    </location>
</feature>
<evidence type="ECO:0000256" key="1">
    <source>
        <dbReference type="SAM" id="MobiDB-lite"/>
    </source>
</evidence>
<dbReference type="InterPro" id="IPR010920">
    <property type="entry name" value="LSM_dom_sf"/>
</dbReference>